<keyword evidence="2" id="KW-1185">Reference proteome</keyword>
<dbReference type="Proteomes" id="UP001497680">
    <property type="component" value="Unassembled WGS sequence"/>
</dbReference>
<organism evidence="1 2">
    <name type="scientific">Hypoxylon rubiginosum</name>
    <dbReference type="NCBI Taxonomy" id="110542"/>
    <lineage>
        <taxon>Eukaryota</taxon>
        <taxon>Fungi</taxon>
        <taxon>Dikarya</taxon>
        <taxon>Ascomycota</taxon>
        <taxon>Pezizomycotina</taxon>
        <taxon>Sordariomycetes</taxon>
        <taxon>Xylariomycetidae</taxon>
        <taxon>Xylariales</taxon>
        <taxon>Hypoxylaceae</taxon>
        <taxon>Hypoxylon</taxon>
    </lineage>
</organism>
<reference evidence="1 2" key="1">
    <citation type="journal article" date="2022" name="New Phytol.">
        <title>Ecological generalism drives hyperdiversity of secondary metabolite gene clusters in xylarialean endophytes.</title>
        <authorList>
            <person name="Franco M.E.E."/>
            <person name="Wisecaver J.H."/>
            <person name="Arnold A.E."/>
            <person name="Ju Y.M."/>
            <person name="Slot J.C."/>
            <person name="Ahrendt S."/>
            <person name="Moore L.P."/>
            <person name="Eastman K.E."/>
            <person name="Scott K."/>
            <person name="Konkel Z."/>
            <person name="Mondo S.J."/>
            <person name="Kuo A."/>
            <person name="Hayes R.D."/>
            <person name="Haridas S."/>
            <person name="Andreopoulos B."/>
            <person name="Riley R."/>
            <person name="LaButti K."/>
            <person name="Pangilinan J."/>
            <person name="Lipzen A."/>
            <person name="Amirebrahimi M."/>
            <person name="Yan J."/>
            <person name="Adam C."/>
            <person name="Keymanesh K."/>
            <person name="Ng V."/>
            <person name="Louie K."/>
            <person name="Northen T."/>
            <person name="Drula E."/>
            <person name="Henrissat B."/>
            <person name="Hsieh H.M."/>
            <person name="Youens-Clark K."/>
            <person name="Lutzoni F."/>
            <person name="Miadlikowska J."/>
            <person name="Eastwood D.C."/>
            <person name="Hamelin R.C."/>
            <person name="Grigoriev I.V."/>
            <person name="U'Ren J.M."/>
        </authorList>
    </citation>
    <scope>NUCLEOTIDE SEQUENCE [LARGE SCALE GENOMIC DNA]</scope>
    <source>
        <strain evidence="1 2">ER1909</strain>
    </source>
</reference>
<name>A0ACC0D754_9PEZI</name>
<proteinExistence type="predicted"/>
<evidence type="ECO:0000313" key="1">
    <source>
        <dbReference type="EMBL" id="KAI6088488.1"/>
    </source>
</evidence>
<protein>
    <submittedName>
        <fullName evidence="1">Uncharacterized protein</fullName>
    </submittedName>
</protein>
<evidence type="ECO:0000313" key="2">
    <source>
        <dbReference type="Proteomes" id="UP001497680"/>
    </source>
</evidence>
<comment type="caution">
    <text evidence="1">The sequence shown here is derived from an EMBL/GenBank/DDBJ whole genome shotgun (WGS) entry which is preliminary data.</text>
</comment>
<accession>A0ACC0D754</accession>
<sequence>MQQPPRTLIRRLLVLRTSKSPTTTRRFTRHTNLASRGRPQIPYLSVPLARNQQFRYLTTERKRWLAYEVFLGFKYTIYAWAIIGFSVIAYYSVQQEWLERRYPTPHEWKFWTRLRFRLAKWAPDRTDLPQTDWVIIGNYAKNVLERLEDVNVDGAGLKKHGAGGPGYDVTAKSEPWRRGYYEALMLCAKAAENLDDQVVDKTRRLVFPANQVIGPSNLNPKPIAHGSPSAPLEKDCERAFEAPDGFYMKIINTNGFTAKQILDATLEYASWLDYKGLPDLSELSYEQAVSLANVSSSQASPPYNAQSFVLGDSTNQASSNLLTTLTALATHKARNGDVATALPILLSVLRARRSLPRPQPQPTQPFYSEPEAPHASPWTVENVTGIAKRLISPPAYPPPPPDGTTPPVRDARELCEEAGLNLYIGEIIYSSASSSRSSSNREDGLAWTREAVDLAEEQLHKLNTSDDATEAAKKTCRECLSSGLENWRLMVARLAREEAEGKTTGTSSSGSWLAGLWGDGKPEDTRGRWAAEEKVVKDRARRAQEVLDESQTPKSGLGSLFWA</sequence>
<dbReference type="EMBL" id="MU394301">
    <property type="protein sequence ID" value="KAI6088488.1"/>
    <property type="molecule type" value="Genomic_DNA"/>
</dbReference>
<gene>
    <name evidence="1" type="ORF">F4821DRAFT_233898</name>
</gene>